<protein>
    <recommendedName>
        <fullName evidence="2">GAF domain-containing protein</fullName>
    </recommendedName>
</protein>
<proteinExistence type="predicted"/>
<dbReference type="EMBL" id="BARV01010668">
    <property type="protein sequence ID" value="GAI15025.1"/>
    <property type="molecule type" value="Genomic_DNA"/>
</dbReference>
<sequence>MIATPLILREKSFGVVLLEHYKQHRPFRETDLPQVEAL</sequence>
<evidence type="ECO:0000313" key="1">
    <source>
        <dbReference type="EMBL" id="GAI15025.1"/>
    </source>
</evidence>
<comment type="caution">
    <text evidence="1">The sequence shown here is derived from an EMBL/GenBank/DDBJ whole genome shotgun (WGS) entry which is preliminary data.</text>
</comment>
<organism evidence="1">
    <name type="scientific">marine sediment metagenome</name>
    <dbReference type="NCBI Taxonomy" id="412755"/>
    <lineage>
        <taxon>unclassified sequences</taxon>
        <taxon>metagenomes</taxon>
        <taxon>ecological metagenomes</taxon>
    </lineage>
</organism>
<evidence type="ECO:0008006" key="2">
    <source>
        <dbReference type="Google" id="ProtNLM"/>
    </source>
</evidence>
<dbReference type="AlphaFoldDB" id="X1MK00"/>
<gene>
    <name evidence="1" type="ORF">S06H3_20566</name>
</gene>
<feature type="non-terminal residue" evidence="1">
    <location>
        <position position="38"/>
    </location>
</feature>
<name>X1MK00_9ZZZZ</name>
<accession>X1MK00</accession>
<reference evidence="1" key="1">
    <citation type="journal article" date="2014" name="Front. Microbiol.">
        <title>High frequency of phylogenetically diverse reductive dehalogenase-homologous genes in deep subseafloor sedimentary metagenomes.</title>
        <authorList>
            <person name="Kawai M."/>
            <person name="Futagami T."/>
            <person name="Toyoda A."/>
            <person name="Takaki Y."/>
            <person name="Nishi S."/>
            <person name="Hori S."/>
            <person name="Arai W."/>
            <person name="Tsubouchi T."/>
            <person name="Morono Y."/>
            <person name="Uchiyama I."/>
            <person name="Ito T."/>
            <person name="Fujiyama A."/>
            <person name="Inagaki F."/>
            <person name="Takami H."/>
        </authorList>
    </citation>
    <scope>NUCLEOTIDE SEQUENCE</scope>
    <source>
        <strain evidence="1">Expedition CK06-06</strain>
    </source>
</reference>